<dbReference type="CDD" id="cd18082">
    <property type="entry name" value="SpoU-like_family"/>
    <property type="match status" value="1"/>
</dbReference>
<dbReference type="GO" id="GO:0032259">
    <property type="term" value="P:methylation"/>
    <property type="evidence" value="ECO:0007669"/>
    <property type="project" value="UniProtKB-KW"/>
</dbReference>
<comment type="caution">
    <text evidence="4">The sequence shown here is derived from an EMBL/GenBank/DDBJ whole genome shotgun (WGS) entry which is preliminary data.</text>
</comment>
<keyword evidence="2 4" id="KW-0808">Transferase</keyword>
<dbReference type="EC" id="2.1.1.185" evidence="4"/>
<dbReference type="GO" id="GO:0006396">
    <property type="term" value="P:RNA processing"/>
    <property type="evidence" value="ECO:0007669"/>
    <property type="project" value="InterPro"/>
</dbReference>
<evidence type="ECO:0000259" key="3">
    <source>
        <dbReference type="Pfam" id="PF00588"/>
    </source>
</evidence>
<dbReference type="InterPro" id="IPR051259">
    <property type="entry name" value="rRNA_Methyltransferase"/>
</dbReference>
<evidence type="ECO:0000313" key="4">
    <source>
        <dbReference type="EMBL" id="MPM07604.1"/>
    </source>
</evidence>
<dbReference type="InterPro" id="IPR029026">
    <property type="entry name" value="tRNA_m1G_MTases_N"/>
</dbReference>
<proteinExistence type="predicted"/>
<dbReference type="Pfam" id="PF00588">
    <property type="entry name" value="SpoU_methylase"/>
    <property type="match status" value="1"/>
</dbReference>
<dbReference type="SUPFAM" id="SSF75217">
    <property type="entry name" value="alpha/beta knot"/>
    <property type="match status" value="1"/>
</dbReference>
<dbReference type="GO" id="GO:0008173">
    <property type="term" value="F:RNA methyltransferase activity"/>
    <property type="evidence" value="ECO:0007669"/>
    <property type="project" value="InterPro"/>
</dbReference>
<evidence type="ECO:0000256" key="2">
    <source>
        <dbReference type="ARBA" id="ARBA00022679"/>
    </source>
</evidence>
<feature type="domain" description="tRNA/rRNA methyltransferase SpoU type" evidence="3">
    <location>
        <begin position="121"/>
        <end position="261"/>
    </location>
</feature>
<name>A0A644X0A5_9ZZZZ</name>
<keyword evidence="1 4" id="KW-0489">Methyltransferase</keyword>
<organism evidence="4">
    <name type="scientific">bioreactor metagenome</name>
    <dbReference type="NCBI Taxonomy" id="1076179"/>
    <lineage>
        <taxon>unclassified sequences</taxon>
        <taxon>metagenomes</taxon>
        <taxon>ecological metagenomes</taxon>
    </lineage>
</organism>
<dbReference type="InterPro" id="IPR029028">
    <property type="entry name" value="Alpha/beta_knot_MTases"/>
</dbReference>
<gene>
    <name evidence="4" type="primary">rlmB_19</name>
    <name evidence="4" type="ORF">SDC9_53910</name>
</gene>
<dbReference type="AlphaFoldDB" id="A0A644X0A5"/>
<dbReference type="PANTHER" id="PTHR43191:SF2">
    <property type="entry name" value="RRNA METHYLTRANSFERASE 3, MITOCHONDRIAL"/>
    <property type="match status" value="1"/>
</dbReference>
<dbReference type="PANTHER" id="PTHR43191">
    <property type="entry name" value="RRNA METHYLTRANSFERASE 3"/>
    <property type="match status" value="1"/>
</dbReference>
<dbReference type="Gene3D" id="3.40.1280.10">
    <property type="match status" value="1"/>
</dbReference>
<reference evidence="4" key="1">
    <citation type="submission" date="2019-08" db="EMBL/GenBank/DDBJ databases">
        <authorList>
            <person name="Kucharzyk K."/>
            <person name="Murdoch R.W."/>
            <person name="Higgins S."/>
            <person name="Loffler F."/>
        </authorList>
    </citation>
    <scope>NUCLEOTIDE SEQUENCE</scope>
</reference>
<evidence type="ECO:0000256" key="1">
    <source>
        <dbReference type="ARBA" id="ARBA00022603"/>
    </source>
</evidence>
<dbReference type="EMBL" id="VSSQ01001355">
    <property type="protein sequence ID" value="MPM07604.1"/>
    <property type="molecule type" value="Genomic_DNA"/>
</dbReference>
<dbReference type="GO" id="GO:0003723">
    <property type="term" value="F:RNA binding"/>
    <property type="evidence" value="ECO:0007669"/>
    <property type="project" value="InterPro"/>
</dbReference>
<accession>A0A644X0A5</accession>
<sequence length="266" mass="28694">MITIAKLKTLKDRTCVRKCALLFHQQATLALRNQHEPAYLAALTGLFDSPQFRSVLGESELARLAGLGVKLSLLQEAELAVACEDIHYLLLQALGSDSADWDFVDEEGNLDSSQRTILDHILVLDRLRSPYNIGSIFRSADSFGIQKIYLVEGCAAVDHPKTYKTSRGCTRTVEYEVLGEEAMLARLKILDLPLFALETGGTELDVFPFPAKGIGVIGSEELGVSPALLGACEASLGRLSIAQAGTKGSLNVAVAAGIMMHGWFSA</sequence>
<protein>
    <submittedName>
        <fullName evidence="4">23S rRNA (Guanosine-2'-O-)-methyltransferase RlmB</fullName>
        <ecNumber evidence="4">2.1.1.185</ecNumber>
    </submittedName>
</protein>
<dbReference type="InterPro" id="IPR001537">
    <property type="entry name" value="SpoU_MeTrfase"/>
</dbReference>